<dbReference type="GO" id="GO:0043856">
    <property type="term" value="F:anti-sigma factor antagonist activity"/>
    <property type="evidence" value="ECO:0007669"/>
    <property type="project" value="TreeGrafter"/>
</dbReference>
<dbReference type="Pfam" id="PF01740">
    <property type="entry name" value="STAS"/>
    <property type="match status" value="1"/>
</dbReference>
<comment type="caution">
    <text evidence="2">The sequence shown here is derived from an EMBL/GenBank/DDBJ whole genome shotgun (WGS) entry which is preliminary data.</text>
</comment>
<dbReference type="EMBL" id="AAUX01000001">
    <property type="protein sequence ID" value="EAV46771.1"/>
    <property type="molecule type" value="Genomic_DNA"/>
</dbReference>
<gene>
    <name evidence="2" type="ORF">MB2181_01820</name>
</gene>
<evidence type="ECO:0000313" key="2">
    <source>
        <dbReference type="EMBL" id="EAV46771.1"/>
    </source>
</evidence>
<dbReference type="InterPro" id="IPR002645">
    <property type="entry name" value="STAS_dom"/>
</dbReference>
<protein>
    <submittedName>
        <fullName evidence="2">Anti-sigma F factor antagonist</fullName>
    </submittedName>
</protein>
<reference evidence="2 3" key="1">
    <citation type="submission" date="2006-11" db="EMBL/GenBank/DDBJ databases">
        <authorList>
            <person name="Giovannoni S."/>
            <person name="Vergin K."/>
            <person name="Ferriera S."/>
            <person name="Johnson J."/>
            <person name="Kravitz S."/>
            <person name="Beeson K."/>
            <person name="Sutton G."/>
            <person name="Rogers Y.-H."/>
            <person name="Friedman R."/>
            <person name="Frazier M."/>
            <person name="Venter J.C."/>
        </authorList>
    </citation>
    <scope>NUCLEOTIDE SEQUENCE [LARGE SCALE GENOMIC DNA]</scope>
    <source>
        <strain evidence="2 3">HTCC2181</strain>
    </source>
</reference>
<sequence>MNIEEKELSSGAFLISLSGRLDILGTDQISLKLSGMTAAPRQAIIINMQDVTYVASIGIRTLILAIKSVHNRSAKMCFLDCNEEIYSTLCLAGLDQFASFFANQQEAESFVLT</sequence>
<accession>A0P5G1</accession>
<dbReference type="SUPFAM" id="SSF52091">
    <property type="entry name" value="SpoIIaa-like"/>
    <property type="match status" value="1"/>
</dbReference>
<dbReference type="PROSITE" id="PS50801">
    <property type="entry name" value="STAS"/>
    <property type="match status" value="1"/>
</dbReference>
<proteinExistence type="predicted"/>
<evidence type="ECO:0000313" key="3">
    <source>
        <dbReference type="Proteomes" id="UP000054262"/>
    </source>
</evidence>
<dbReference type="Gene3D" id="3.30.750.24">
    <property type="entry name" value="STAS domain"/>
    <property type="match status" value="1"/>
</dbReference>
<dbReference type="PANTHER" id="PTHR33495">
    <property type="entry name" value="ANTI-SIGMA FACTOR ANTAGONIST TM_1081-RELATED-RELATED"/>
    <property type="match status" value="1"/>
</dbReference>
<name>A0P5G1_9PROT</name>
<dbReference type="InterPro" id="IPR036513">
    <property type="entry name" value="STAS_dom_sf"/>
</dbReference>
<feature type="domain" description="STAS" evidence="1">
    <location>
        <begin position="2"/>
        <end position="111"/>
    </location>
</feature>
<dbReference type="Proteomes" id="UP000054262">
    <property type="component" value="Unassembled WGS sequence"/>
</dbReference>
<organism evidence="2 3">
    <name type="scientific">Methylophilales bacterium HTCC2181</name>
    <dbReference type="NCBI Taxonomy" id="383631"/>
    <lineage>
        <taxon>Bacteria</taxon>
        <taxon>Pseudomonadati</taxon>
        <taxon>Pseudomonadota</taxon>
        <taxon>Betaproteobacteria</taxon>
        <taxon>Nitrosomonadales</taxon>
        <taxon>OM43 clade</taxon>
    </lineage>
</organism>
<evidence type="ECO:0000259" key="1">
    <source>
        <dbReference type="PROSITE" id="PS50801"/>
    </source>
</evidence>
<keyword evidence="3" id="KW-1185">Reference proteome</keyword>
<dbReference type="AlphaFoldDB" id="A0P5G1"/>
<dbReference type="CDD" id="cd07043">
    <property type="entry name" value="STAS_anti-anti-sigma_factors"/>
    <property type="match status" value="1"/>
</dbReference>